<dbReference type="EMBL" id="KV748526">
    <property type="protein sequence ID" value="OCL14820.1"/>
    <property type="molecule type" value="Genomic_DNA"/>
</dbReference>
<proteinExistence type="inferred from homology"/>
<evidence type="ECO:0000313" key="11">
    <source>
        <dbReference type="Proteomes" id="UP000250140"/>
    </source>
</evidence>
<feature type="region of interest" description="Disordered" evidence="8">
    <location>
        <begin position="178"/>
        <end position="210"/>
    </location>
</feature>
<dbReference type="SUPFAM" id="SSF55811">
    <property type="entry name" value="Nudix"/>
    <property type="match status" value="1"/>
</dbReference>
<dbReference type="AlphaFoldDB" id="A0A8E2FDJ2"/>
<keyword evidence="3" id="KW-0809">Transit peptide</keyword>
<dbReference type="Gene3D" id="3.90.79.10">
    <property type="entry name" value="Nucleoside Triphosphate Pyrophosphohydrolase"/>
    <property type="match status" value="1"/>
</dbReference>
<name>A0A8E2FDJ2_9PEZI</name>
<keyword evidence="11" id="KW-1185">Reference proteome</keyword>
<dbReference type="Proteomes" id="UP000250140">
    <property type="component" value="Unassembled WGS sequence"/>
</dbReference>
<comment type="subcellular location">
    <subcellularLocation>
        <location evidence="1">Mitochondrion</location>
    </subcellularLocation>
</comment>
<evidence type="ECO:0000256" key="8">
    <source>
        <dbReference type="SAM" id="MobiDB-lite"/>
    </source>
</evidence>
<protein>
    <recommendedName>
        <fullName evidence="7">Large ribosomal subunit protein mL46</fullName>
    </recommendedName>
</protein>
<gene>
    <name evidence="10" type="ORF">AOQ84DRAFT_384450</name>
</gene>
<dbReference type="CDD" id="cd04661">
    <property type="entry name" value="NUDIX_MRP_L46"/>
    <property type="match status" value="1"/>
</dbReference>
<evidence type="ECO:0000256" key="6">
    <source>
        <dbReference type="ARBA" id="ARBA00023274"/>
    </source>
</evidence>
<dbReference type="Pfam" id="PF11788">
    <property type="entry name" value="MRP-L46"/>
    <property type="match status" value="1"/>
</dbReference>
<keyword evidence="6" id="KW-0687">Ribonucleoprotein</keyword>
<dbReference type="GO" id="GO:0005762">
    <property type="term" value="C:mitochondrial large ribosomal subunit"/>
    <property type="evidence" value="ECO:0007669"/>
    <property type="project" value="TreeGrafter"/>
</dbReference>
<dbReference type="GO" id="GO:0005743">
    <property type="term" value="C:mitochondrial inner membrane"/>
    <property type="evidence" value="ECO:0007669"/>
    <property type="project" value="UniProtKB-ARBA"/>
</dbReference>
<evidence type="ECO:0000256" key="3">
    <source>
        <dbReference type="ARBA" id="ARBA00022946"/>
    </source>
</evidence>
<dbReference type="InterPro" id="IPR015797">
    <property type="entry name" value="NUDIX_hydrolase-like_dom_sf"/>
</dbReference>
<feature type="domain" description="Large ribosomal subunit protein mL46 N-terminal" evidence="9">
    <location>
        <begin position="67"/>
        <end position="225"/>
    </location>
</feature>
<dbReference type="InterPro" id="IPR021757">
    <property type="entry name" value="Ribosomal_mL46_N"/>
</dbReference>
<sequence length="367" mass="41197">MNTGQRSARQIALKAGWPAKGPVCFSCQHQISRRTYAIAAAAAVETQTQANLSHILPVTSTSSQQAYQVRAGVVLSRPPLLTRDLHPFEKAFYLYQRRLNERLALPFTRYFYFKKGTPTDVEWKRKVKARLTPARDIGVYNAYGDEGWNDEVLVGAKEAETEWQVESLLKDAEAPITGIPGQESENGAGAPNGVEFDGEQTPGVSSEKGKVEAVERLMPRVTTADRKGDMKSLDRLLQRSLYLLVKNKEGRWTFPDDRLMGKENLHQAAERVLVQAGGLNMNTWVVGNAPIGYYSFDFPTRRPGLQKNAEELGEKVFFMKARIMAGQANLTENKLGLSDFKWLAKEEIQSAVTPRYWNAVRNMLAER</sequence>
<evidence type="ECO:0000256" key="4">
    <source>
        <dbReference type="ARBA" id="ARBA00022980"/>
    </source>
</evidence>
<dbReference type="InterPro" id="IPR040008">
    <property type="entry name" value="Ribosomal_mL46"/>
</dbReference>
<dbReference type="OrthoDB" id="414075at2759"/>
<comment type="similarity">
    <text evidence="2">Belongs to the mitochondrion-specific ribosomal protein mL46 family.</text>
</comment>
<evidence type="ECO:0000256" key="2">
    <source>
        <dbReference type="ARBA" id="ARBA00009070"/>
    </source>
</evidence>
<evidence type="ECO:0000259" key="9">
    <source>
        <dbReference type="Pfam" id="PF11788"/>
    </source>
</evidence>
<dbReference type="PANTHER" id="PTHR13124">
    <property type="entry name" value="39S RIBOSOMAL PROTEIN L46, MITOCHONDRIAL PRECURSOR-RELATED"/>
    <property type="match status" value="1"/>
</dbReference>
<evidence type="ECO:0000313" key="10">
    <source>
        <dbReference type="EMBL" id="OCL14820.1"/>
    </source>
</evidence>
<dbReference type="FunFam" id="3.90.79.10:FF:000018">
    <property type="entry name" value="39S ribosomal protein L46, mitochondrial"/>
    <property type="match status" value="1"/>
</dbReference>
<accession>A0A8E2FDJ2</accession>
<keyword evidence="4" id="KW-0689">Ribosomal protein</keyword>
<dbReference type="InterPro" id="IPR033650">
    <property type="entry name" value="Ribosomal_mL46_NUDIX"/>
</dbReference>
<organism evidence="10 11">
    <name type="scientific">Glonium stellatum</name>
    <dbReference type="NCBI Taxonomy" id="574774"/>
    <lineage>
        <taxon>Eukaryota</taxon>
        <taxon>Fungi</taxon>
        <taxon>Dikarya</taxon>
        <taxon>Ascomycota</taxon>
        <taxon>Pezizomycotina</taxon>
        <taxon>Dothideomycetes</taxon>
        <taxon>Pleosporomycetidae</taxon>
        <taxon>Gloniales</taxon>
        <taxon>Gloniaceae</taxon>
        <taxon>Glonium</taxon>
    </lineage>
</organism>
<evidence type="ECO:0000256" key="1">
    <source>
        <dbReference type="ARBA" id="ARBA00004173"/>
    </source>
</evidence>
<reference evidence="10 11" key="1">
    <citation type="journal article" date="2016" name="Nat. Commun.">
        <title>Ectomycorrhizal ecology is imprinted in the genome of the dominant symbiotic fungus Cenococcum geophilum.</title>
        <authorList>
            <consortium name="DOE Joint Genome Institute"/>
            <person name="Peter M."/>
            <person name="Kohler A."/>
            <person name="Ohm R.A."/>
            <person name="Kuo A."/>
            <person name="Krutzmann J."/>
            <person name="Morin E."/>
            <person name="Arend M."/>
            <person name="Barry K.W."/>
            <person name="Binder M."/>
            <person name="Choi C."/>
            <person name="Clum A."/>
            <person name="Copeland A."/>
            <person name="Grisel N."/>
            <person name="Haridas S."/>
            <person name="Kipfer T."/>
            <person name="LaButti K."/>
            <person name="Lindquist E."/>
            <person name="Lipzen A."/>
            <person name="Maire R."/>
            <person name="Meier B."/>
            <person name="Mihaltcheva S."/>
            <person name="Molinier V."/>
            <person name="Murat C."/>
            <person name="Poggeler S."/>
            <person name="Quandt C.A."/>
            <person name="Sperisen C."/>
            <person name="Tritt A."/>
            <person name="Tisserant E."/>
            <person name="Crous P.W."/>
            <person name="Henrissat B."/>
            <person name="Nehls U."/>
            <person name="Egli S."/>
            <person name="Spatafora J.W."/>
            <person name="Grigoriev I.V."/>
            <person name="Martin F.M."/>
        </authorList>
    </citation>
    <scope>NUCLEOTIDE SEQUENCE [LARGE SCALE GENOMIC DNA]</scope>
    <source>
        <strain evidence="10 11">CBS 207.34</strain>
    </source>
</reference>
<evidence type="ECO:0000256" key="7">
    <source>
        <dbReference type="ARBA" id="ARBA00035190"/>
    </source>
</evidence>
<dbReference type="PANTHER" id="PTHR13124:SF12">
    <property type="entry name" value="LARGE RIBOSOMAL SUBUNIT PROTEIN ML46"/>
    <property type="match status" value="1"/>
</dbReference>
<keyword evidence="5" id="KW-0496">Mitochondrion</keyword>
<evidence type="ECO:0000256" key="5">
    <source>
        <dbReference type="ARBA" id="ARBA00023128"/>
    </source>
</evidence>
<dbReference type="GO" id="GO:0003735">
    <property type="term" value="F:structural constituent of ribosome"/>
    <property type="evidence" value="ECO:0007669"/>
    <property type="project" value="InterPro"/>
</dbReference>